<reference evidence="1 2" key="1">
    <citation type="journal article" date="2017" name="Int. J. Syst. Evol. Microbiol.">
        <title>Ramlibacter alkalitolerans sp. nov., alkali-tolerant bacterium isolated from soil of ginseng.</title>
        <authorList>
            <person name="Lee D.H."/>
            <person name="Cha C.J."/>
        </authorList>
    </citation>
    <scope>NUCLEOTIDE SEQUENCE [LARGE SCALE GENOMIC DNA]</scope>
    <source>
        <strain evidence="1 2">KACC 19305</strain>
    </source>
</reference>
<dbReference type="Proteomes" id="UP000622707">
    <property type="component" value="Unassembled WGS sequence"/>
</dbReference>
<keyword evidence="2" id="KW-1185">Reference proteome</keyword>
<gene>
    <name evidence="1" type="ORF">JI746_21875</name>
</gene>
<sequence>MKSFDSLLCSFCPITYARADIPADELEILVRPIRGRFPYSVETGLAYTGKQRFIALHWDTLTWSIAASDGTRLVTTEPGDAHVPRFLTQGPLVRVLKQDPNKAILLDRNTRKGVLMPQGDADVFLRNRASKRACPVAAVLERVLKKSGQAA</sequence>
<organism evidence="1 2">
    <name type="scientific">Ramlibacter alkalitolerans</name>
    <dbReference type="NCBI Taxonomy" id="2039631"/>
    <lineage>
        <taxon>Bacteria</taxon>
        <taxon>Pseudomonadati</taxon>
        <taxon>Pseudomonadota</taxon>
        <taxon>Betaproteobacteria</taxon>
        <taxon>Burkholderiales</taxon>
        <taxon>Comamonadaceae</taxon>
        <taxon>Ramlibacter</taxon>
    </lineage>
</organism>
<name>A0ABS1JW51_9BURK</name>
<dbReference type="RefSeq" id="WP_201692402.1">
    <property type="nucleotide sequence ID" value="NZ_JAEQND010000013.1"/>
</dbReference>
<evidence type="ECO:0000313" key="1">
    <source>
        <dbReference type="EMBL" id="MBL0427770.1"/>
    </source>
</evidence>
<protein>
    <submittedName>
        <fullName evidence="1">Uncharacterized protein</fullName>
    </submittedName>
</protein>
<accession>A0ABS1JW51</accession>
<comment type="caution">
    <text evidence="1">The sequence shown here is derived from an EMBL/GenBank/DDBJ whole genome shotgun (WGS) entry which is preliminary data.</text>
</comment>
<dbReference type="EMBL" id="JAEQND010000013">
    <property type="protein sequence ID" value="MBL0427770.1"/>
    <property type="molecule type" value="Genomic_DNA"/>
</dbReference>
<evidence type="ECO:0000313" key="2">
    <source>
        <dbReference type="Proteomes" id="UP000622707"/>
    </source>
</evidence>
<proteinExistence type="predicted"/>